<dbReference type="Pfam" id="PF00096">
    <property type="entry name" value="zf-C2H2"/>
    <property type="match status" value="2"/>
</dbReference>
<proteinExistence type="predicted"/>
<reference evidence="9" key="2">
    <citation type="submission" date="2020-01" db="EMBL/GenBank/DDBJ databases">
        <authorList>
            <person name="Korhonen P.K.K."/>
            <person name="Guangxu M.G."/>
            <person name="Wang T.W."/>
            <person name="Stroehlein A.J.S."/>
            <person name="Young N.D."/>
            <person name="Ang C.-S.A."/>
            <person name="Fernando D.W.F."/>
            <person name="Lu H.L."/>
            <person name="Taylor S.T."/>
            <person name="Ehtesham M.E.M."/>
            <person name="Najaraj S.H.N."/>
            <person name="Harsha G.H.G."/>
            <person name="Madugundu A.M."/>
            <person name="Renuse S.R."/>
            <person name="Holt D.H."/>
            <person name="Pandey A.P."/>
            <person name="Papenfuss A.P."/>
            <person name="Gasser R.B.G."/>
            <person name="Fischer K.F."/>
        </authorList>
    </citation>
    <scope>NUCLEOTIDE SEQUENCE</scope>
    <source>
        <strain evidence="9">SSS_KF_BRIS2020</strain>
    </source>
</reference>
<dbReference type="FunFam" id="3.30.160.60:FF:000072">
    <property type="entry name" value="zinc finger protein 143 isoform X1"/>
    <property type="match status" value="1"/>
</dbReference>
<feature type="domain" description="C2H2-type" evidence="8">
    <location>
        <begin position="249"/>
        <end position="278"/>
    </location>
</feature>
<evidence type="ECO:0000256" key="5">
    <source>
        <dbReference type="ARBA" id="ARBA00023242"/>
    </source>
</evidence>
<keyword evidence="1" id="KW-0479">Metal-binding</keyword>
<evidence type="ECO:0000256" key="3">
    <source>
        <dbReference type="ARBA" id="ARBA00022771"/>
    </source>
</evidence>
<name>A0A834RDL9_SARSC</name>
<feature type="domain" description="C2H2-type" evidence="8">
    <location>
        <begin position="191"/>
        <end position="220"/>
    </location>
</feature>
<accession>A0A834RDL9</accession>
<evidence type="ECO:0000256" key="1">
    <source>
        <dbReference type="ARBA" id="ARBA00022723"/>
    </source>
</evidence>
<feature type="compositionally biased region" description="Basic residues" evidence="7">
    <location>
        <begin position="148"/>
        <end position="157"/>
    </location>
</feature>
<reference evidence="10" key="3">
    <citation type="submission" date="2022-06" db="UniProtKB">
        <authorList>
            <consortium name="EnsemblMetazoa"/>
        </authorList>
    </citation>
    <scope>IDENTIFICATION</scope>
</reference>
<sequence length="344" mass="40193">MSFENDFNQSDSSLDFSNGRDLYDEDITSQTDYRILLDDLNDINIKENFSEEISPIFKESTTIYKSKTKEFNDDVDQCEEEILKIISHPLIRSIFGTELNENNAIESHVNNEIAKSNLLENSSLPANEKIVRNKKPRKATRNVVKYTSKNKKQKTKRKRKYPCDWPDCNYIAINSVHLKSHKNIHTKERPYRCTWNDCGQTFTQSSTLKLHMRTHTGEKPYSCQECSMSFSQKSNLKVHMRIHTGERPYLCDWPGCEANFAIKINLENHRKIHLDDKKFVCEFEGCSRKFIASSHLRKHAMIHLGLKPFQCGYEGCEYRSNRPIDVTNHQKKHCDLEKLICLNS</sequence>
<evidence type="ECO:0000256" key="4">
    <source>
        <dbReference type="ARBA" id="ARBA00022833"/>
    </source>
</evidence>
<evidence type="ECO:0000313" key="10">
    <source>
        <dbReference type="EnsemblMetazoa" id="KAF7495160.1"/>
    </source>
</evidence>
<dbReference type="PANTHER" id="PTHR23235:SF142">
    <property type="entry name" value="ZINC FINGER PROTEIN 384"/>
    <property type="match status" value="1"/>
</dbReference>
<dbReference type="GO" id="GO:0000981">
    <property type="term" value="F:DNA-binding transcription factor activity, RNA polymerase II-specific"/>
    <property type="evidence" value="ECO:0007669"/>
    <property type="project" value="TreeGrafter"/>
</dbReference>
<dbReference type="AlphaFoldDB" id="A0A834RDL9"/>
<feature type="domain" description="C2H2-type" evidence="8">
    <location>
        <begin position="279"/>
        <end position="308"/>
    </location>
</feature>
<evidence type="ECO:0000256" key="6">
    <source>
        <dbReference type="PROSITE-ProRule" id="PRU00042"/>
    </source>
</evidence>
<dbReference type="PANTHER" id="PTHR23235">
    <property type="entry name" value="KRUEPPEL-LIKE TRANSCRIPTION FACTOR"/>
    <property type="match status" value="1"/>
</dbReference>
<dbReference type="GO" id="GO:0008270">
    <property type="term" value="F:zinc ion binding"/>
    <property type="evidence" value="ECO:0007669"/>
    <property type="project" value="UniProtKB-KW"/>
</dbReference>
<dbReference type="PROSITE" id="PS50157">
    <property type="entry name" value="ZINC_FINGER_C2H2_2"/>
    <property type="match status" value="5"/>
</dbReference>
<dbReference type="SUPFAM" id="SSF57667">
    <property type="entry name" value="beta-beta-alpha zinc fingers"/>
    <property type="match status" value="3"/>
</dbReference>
<dbReference type="InterPro" id="IPR036236">
    <property type="entry name" value="Znf_C2H2_sf"/>
</dbReference>
<keyword evidence="3 6" id="KW-0863">Zinc-finger</keyword>
<gene>
    <name evidence="9" type="ORF">SSS_3844</name>
</gene>
<organism evidence="9">
    <name type="scientific">Sarcoptes scabiei</name>
    <name type="common">Itch mite</name>
    <name type="synonym">Acarus scabiei</name>
    <dbReference type="NCBI Taxonomy" id="52283"/>
    <lineage>
        <taxon>Eukaryota</taxon>
        <taxon>Metazoa</taxon>
        <taxon>Ecdysozoa</taxon>
        <taxon>Arthropoda</taxon>
        <taxon>Chelicerata</taxon>
        <taxon>Arachnida</taxon>
        <taxon>Acari</taxon>
        <taxon>Acariformes</taxon>
        <taxon>Sarcoptiformes</taxon>
        <taxon>Astigmata</taxon>
        <taxon>Psoroptidia</taxon>
        <taxon>Sarcoptoidea</taxon>
        <taxon>Sarcoptidae</taxon>
        <taxon>Sarcoptinae</taxon>
        <taxon>Sarcoptes</taxon>
    </lineage>
</organism>
<feature type="domain" description="C2H2-type" evidence="8">
    <location>
        <begin position="161"/>
        <end position="190"/>
    </location>
</feature>
<dbReference type="InterPro" id="IPR013087">
    <property type="entry name" value="Znf_C2H2_type"/>
</dbReference>
<dbReference type="SMART" id="SM00355">
    <property type="entry name" value="ZnF_C2H2"/>
    <property type="match status" value="6"/>
</dbReference>
<dbReference type="EnsemblMetazoa" id="SSS_3844s_mrna">
    <property type="protein sequence ID" value="KAF7495160.1"/>
    <property type="gene ID" value="SSS_3844"/>
</dbReference>
<evidence type="ECO:0000313" key="9">
    <source>
        <dbReference type="EMBL" id="KAF7495160.1"/>
    </source>
</evidence>
<feature type="domain" description="C2H2-type" evidence="8">
    <location>
        <begin position="221"/>
        <end position="248"/>
    </location>
</feature>
<keyword evidence="5" id="KW-0539">Nucleus</keyword>
<evidence type="ECO:0000256" key="7">
    <source>
        <dbReference type="SAM" id="MobiDB-lite"/>
    </source>
</evidence>
<dbReference type="Gene3D" id="3.30.160.60">
    <property type="entry name" value="Classic Zinc Finger"/>
    <property type="match status" value="5"/>
</dbReference>
<dbReference type="GO" id="GO:0000978">
    <property type="term" value="F:RNA polymerase II cis-regulatory region sequence-specific DNA binding"/>
    <property type="evidence" value="ECO:0007669"/>
    <property type="project" value="TreeGrafter"/>
</dbReference>
<keyword evidence="11" id="KW-1185">Reference proteome</keyword>
<dbReference type="PROSITE" id="PS00028">
    <property type="entry name" value="ZINC_FINGER_C2H2_1"/>
    <property type="match status" value="4"/>
</dbReference>
<protein>
    <submittedName>
        <fullName evidence="9">Zinc finger protein 76</fullName>
    </submittedName>
</protein>
<evidence type="ECO:0000259" key="8">
    <source>
        <dbReference type="PROSITE" id="PS50157"/>
    </source>
</evidence>
<feature type="region of interest" description="Disordered" evidence="7">
    <location>
        <begin position="125"/>
        <end position="157"/>
    </location>
</feature>
<evidence type="ECO:0000256" key="2">
    <source>
        <dbReference type="ARBA" id="ARBA00022737"/>
    </source>
</evidence>
<dbReference type="EMBL" id="WVUK01000050">
    <property type="protein sequence ID" value="KAF7495160.1"/>
    <property type="molecule type" value="Genomic_DNA"/>
</dbReference>
<evidence type="ECO:0000313" key="11">
    <source>
        <dbReference type="Proteomes" id="UP000070412"/>
    </source>
</evidence>
<dbReference type="FunFam" id="3.30.160.60:FF:000912">
    <property type="entry name" value="Zinc finger protein 660"/>
    <property type="match status" value="1"/>
</dbReference>
<dbReference type="OrthoDB" id="6503943at2759"/>
<keyword evidence="2" id="KW-0677">Repeat</keyword>
<dbReference type="Proteomes" id="UP000070412">
    <property type="component" value="Unassembled WGS sequence"/>
</dbReference>
<keyword evidence="4" id="KW-0862">Zinc</keyword>
<reference evidence="11" key="1">
    <citation type="journal article" date="2020" name="PLoS Negl. Trop. Dis.">
        <title>High-quality nuclear genome for Sarcoptes scabiei-A critical resource for a neglected parasite.</title>
        <authorList>
            <person name="Korhonen P.K."/>
            <person name="Gasser R.B."/>
            <person name="Ma G."/>
            <person name="Wang T."/>
            <person name="Stroehlein A.J."/>
            <person name="Young N.D."/>
            <person name="Ang C.S."/>
            <person name="Fernando D.D."/>
            <person name="Lu H.C."/>
            <person name="Taylor S."/>
            <person name="Reynolds S.L."/>
            <person name="Mofiz E."/>
            <person name="Najaraj S.H."/>
            <person name="Gowda H."/>
            <person name="Madugundu A."/>
            <person name="Renuse S."/>
            <person name="Holt D."/>
            <person name="Pandey A."/>
            <person name="Papenfuss A.T."/>
            <person name="Fischer K."/>
        </authorList>
    </citation>
    <scope>NUCLEOTIDE SEQUENCE [LARGE SCALE GENOMIC DNA]</scope>
</reference>